<dbReference type="InterPro" id="IPR000611">
    <property type="entry name" value="NPY_rcpt"/>
</dbReference>
<dbReference type="InterPro" id="IPR000276">
    <property type="entry name" value="GPCR_Rhodpsn"/>
</dbReference>
<evidence type="ECO:0000256" key="8">
    <source>
        <dbReference type="ARBA" id="ARBA00023224"/>
    </source>
</evidence>
<keyword evidence="6 11" id="KW-0472">Membrane</keyword>
<evidence type="ECO:0000313" key="13">
    <source>
        <dbReference type="EMBL" id="KAH9510974.1"/>
    </source>
</evidence>
<comment type="similarity">
    <text evidence="2 9">Belongs to the G-protein coupled receptor 1 family.</text>
</comment>
<dbReference type="Proteomes" id="UP000790347">
    <property type="component" value="Unassembled WGS sequence"/>
</dbReference>
<dbReference type="EMBL" id="ASGP02000004">
    <property type="protein sequence ID" value="KAH9510974.1"/>
    <property type="molecule type" value="Genomic_DNA"/>
</dbReference>
<feature type="domain" description="G-protein coupled receptors family 1 profile" evidence="12">
    <location>
        <begin position="126"/>
        <end position="394"/>
    </location>
</feature>
<organism evidence="13 14">
    <name type="scientific">Dermatophagoides farinae</name>
    <name type="common">American house dust mite</name>
    <dbReference type="NCBI Taxonomy" id="6954"/>
    <lineage>
        <taxon>Eukaryota</taxon>
        <taxon>Metazoa</taxon>
        <taxon>Ecdysozoa</taxon>
        <taxon>Arthropoda</taxon>
        <taxon>Chelicerata</taxon>
        <taxon>Arachnida</taxon>
        <taxon>Acari</taxon>
        <taxon>Acariformes</taxon>
        <taxon>Sarcoptiformes</taxon>
        <taxon>Astigmata</taxon>
        <taxon>Psoroptidia</taxon>
        <taxon>Analgoidea</taxon>
        <taxon>Pyroglyphidae</taxon>
        <taxon>Dermatophagoidinae</taxon>
        <taxon>Dermatophagoides</taxon>
    </lineage>
</organism>
<evidence type="ECO:0000256" key="5">
    <source>
        <dbReference type="ARBA" id="ARBA00023040"/>
    </source>
</evidence>
<dbReference type="PANTHER" id="PTHR45695">
    <property type="entry name" value="LEUCOKININ RECEPTOR-RELATED"/>
    <property type="match status" value="1"/>
</dbReference>
<keyword evidence="3 9" id="KW-0812">Transmembrane</keyword>
<name>A0A922HV11_DERFA</name>
<feature type="transmembrane region" description="Helical" evidence="11">
    <location>
        <begin position="118"/>
        <end position="135"/>
    </location>
</feature>
<evidence type="ECO:0000256" key="9">
    <source>
        <dbReference type="RuleBase" id="RU000688"/>
    </source>
</evidence>
<feature type="compositionally biased region" description="Basic and acidic residues" evidence="10">
    <location>
        <begin position="73"/>
        <end position="95"/>
    </location>
</feature>
<keyword evidence="7 9" id="KW-0675">Receptor</keyword>
<dbReference type="GO" id="GO:0004983">
    <property type="term" value="F:neuropeptide Y receptor activity"/>
    <property type="evidence" value="ECO:0007669"/>
    <property type="project" value="InterPro"/>
</dbReference>
<dbReference type="PROSITE" id="PS00237">
    <property type="entry name" value="G_PROTEIN_RECEP_F1_1"/>
    <property type="match status" value="1"/>
</dbReference>
<dbReference type="Gene3D" id="1.20.1070.10">
    <property type="entry name" value="Rhodopsin 7-helix transmembrane proteins"/>
    <property type="match status" value="1"/>
</dbReference>
<feature type="region of interest" description="Disordered" evidence="10">
    <location>
        <begin position="68"/>
        <end position="106"/>
    </location>
</feature>
<evidence type="ECO:0000256" key="10">
    <source>
        <dbReference type="SAM" id="MobiDB-lite"/>
    </source>
</evidence>
<keyword evidence="4 11" id="KW-1133">Transmembrane helix</keyword>
<feature type="region of interest" description="Disordered" evidence="10">
    <location>
        <begin position="500"/>
        <end position="519"/>
    </location>
</feature>
<protein>
    <recommendedName>
        <fullName evidence="12">G-protein coupled receptors family 1 profile domain-containing protein</fullName>
    </recommendedName>
</protein>
<dbReference type="AlphaFoldDB" id="A0A922HV11"/>
<gene>
    <name evidence="13" type="ORF">DERF_009461</name>
</gene>
<proteinExistence type="inferred from homology"/>
<feature type="transmembrane region" description="Helical" evidence="11">
    <location>
        <begin position="224"/>
        <end position="247"/>
    </location>
</feature>
<comment type="subcellular location">
    <subcellularLocation>
        <location evidence="1">Membrane</location>
        <topology evidence="1">Multi-pass membrane protein</topology>
    </subcellularLocation>
</comment>
<keyword evidence="5 9" id="KW-0297">G-protein coupled receptor</keyword>
<evidence type="ECO:0000256" key="2">
    <source>
        <dbReference type="ARBA" id="ARBA00010663"/>
    </source>
</evidence>
<feature type="transmembrane region" description="Helical" evidence="11">
    <location>
        <begin position="330"/>
        <end position="352"/>
    </location>
</feature>
<keyword evidence="8 9" id="KW-0807">Transducer</keyword>
<feature type="region of interest" description="Disordered" evidence="10">
    <location>
        <begin position="429"/>
        <end position="448"/>
    </location>
</feature>
<dbReference type="PRINTS" id="PR01012">
    <property type="entry name" value="NRPEPTIDEYR"/>
</dbReference>
<dbReference type="PROSITE" id="PS50262">
    <property type="entry name" value="G_PROTEIN_RECEP_F1_2"/>
    <property type="match status" value="1"/>
</dbReference>
<dbReference type="Pfam" id="PF00001">
    <property type="entry name" value="7tm_1"/>
    <property type="match status" value="1"/>
</dbReference>
<evidence type="ECO:0000259" key="12">
    <source>
        <dbReference type="PROSITE" id="PS50262"/>
    </source>
</evidence>
<dbReference type="PANTHER" id="PTHR45695:SF9">
    <property type="entry name" value="LEUCOKININ RECEPTOR"/>
    <property type="match status" value="1"/>
</dbReference>
<sequence length="519" mass="60152">MANSTIRIFDQKNLLIHHHSNGGKIDRNIKDCDANEMTTEEMDRKNKNSCFQSTATNQKFQPGIIRQQSIQQHHTDNRNKHSDDCRTTKEQHDDDGGGGGGSRFFITNTNDNDNRNNITAALALFGNILSIFVLMKGKRSSRDLRLFLVNLSLSDVLMAIFSIPFTYTHFIMGRWIFYPPLCPFIQSIQIVSVFVSIYTLTTIGIDRYIAIMKPFNVNFWTKSFAPIIIVILTWLTGGCLGLMIWFYSNVEPFVINNVTYYDCREVWSTEQDEQIYTVGLFLSVFALPLLCLIFFYGSICYKLWYHCAPGNANAARDSAQCQAKRKVIKMLITIVGLFAICWLPSHVFQLIRVFNKDLLLRFIGNDASSPKYLTIVISSHWLSMAHSFVNPIIYSFMSDNFKADVKYMVKKLMLNHGCCHHLSHQRQRNHHYRRGRHRHHHDDDDFDNFNENQLHIRVDDQMDTIPDYDVGDDNDNDEDEDEEDENNGNGTRRIEMIVLNTQNNHQKNRKKIYSTTPIN</sequence>
<feature type="region of interest" description="Disordered" evidence="10">
    <location>
        <begin position="460"/>
        <end position="493"/>
    </location>
</feature>
<evidence type="ECO:0000256" key="1">
    <source>
        <dbReference type="ARBA" id="ARBA00004141"/>
    </source>
</evidence>
<evidence type="ECO:0000313" key="14">
    <source>
        <dbReference type="Proteomes" id="UP000790347"/>
    </source>
</evidence>
<dbReference type="GO" id="GO:0005886">
    <property type="term" value="C:plasma membrane"/>
    <property type="evidence" value="ECO:0007669"/>
    <property type="project" value="TreeGrafter"/>
</dbReference>
<accession>A0A922HV11</accession>
<evidence type="ECO:0000256" key="7">
    <source>
        <dbReference type="ARBA" id="ARBA00023170"/>
    </source>
</evidence>
<dbReference type="InterPro" id="IPR017452">
    <property type="entry name" value="GPCR_Rhodpsn_7TM"/>
</dbReference>
<reference evidence="13" key="2">
    <citation type="journal article" date="2022" name="Res Sq">
        <title>Comparative Genomics Reveals Insights into the Divergent Evolution of Astigmatic Mites and Household Pest Adaptations.</title>
        <authorList>
            <person name="Xiong Q."/>
            <person name="Wan A.T.-Y."/>
            <person name="Liu X.-Y."/>
            <person name="Fung C.S.-H."/>
            <person name="Xiao X."/>
            <person name="Malainual N."/>
            <person name="Hou J."/>
            <person name="Wang L."/>
            <person name="Wang M."/>
            <person name="Yang K."/>
            <person name="Cui Y."/>
            <person name="Leung E."/>
            <person name="Nong W."/>
            <person name="Shin S.-K."/>
            <person name="Au S."/>
            <person name="Jeong K.Y."/>
            <person name="Chew F.T."/>
            <person name="Hui J."/>
            <person name="Leung T.F."/>
            <person name="Tungtrongchitr A."/>
            <person name="Zhong N."/>
            <person name="Liu Z."/>
            <person name="Tsui S."/>
        </authorList>
    </citation>
    <scope>NUCLEOTIDE SEQUENCE</scope>
    <source>
        <strain evidence="13">Derf</strain>
        <tissue evidence="13">Whole organism</tissue>
    </source>
</reference>
<feature type="compositionally biased region" description="Basic residues" evidence="10">
    <location>
        <begin position="429"/>
        <end position="440"/>
    </location>
</feature>
<feature type="compositionally biased region" description="Acidic residues" evidence="10">
    <location>
        <begin position="469"/>
        <end position="486"/>
    </location>
</feature>
<feature type="transmembrane region" description="Helical" evidence="11">
    <location>
        <begin position="147"/>
        <end position="172"/>
    </location>
</feature>
<keyword evidence="14" id="KW-1185">Reference proteome</keyword>
<comment type="caution">
    <text evidence="13">The sequence shown here is derived from an EMBL/GenBank/DDBJ whole genome shotgun (WGS) entry which is preliminary data.</text>
</comment>
<reference evidence="13" key="1">
    <citation type="submission" date="2013-05" db="EMBL/GenBank/DDBJ databases">
        <authorList>
            <person name="Yim A.K.Y."/>
            <person name="Chan T.F."/>
            <person name="Ji K.M."/>
            <person name="Liu X.Y."/>
            <person name="Zhou J.W."/>
            <person name="Li R.Q."/>
            <person name="Yang K.Y."/>
            <person name="Li J."/>
            <person name="Li M."/>
            <person name="Law P.T.W."/>
            <person name="Wu Y.L."/>
            <person name="Cai Z.L."/>
            <person name="Qin H."/>
            <person name="Bao Y."/>
            <person name="Leung R.K.K."/>
            <person name="Ng P.K.S."/>
            <person name="Zou J."/>
            <person name="Zhong X.J."/>
            <person name="Ran P.X."/>
            <person name="Zhong N.S."/>
            <person name="Liu Z.G."/>
            <person name="Tsui S.K.W."/>
        </authorList>
    </citation>
    <scope>NUCLEOTIDE SEQUENCE</scope>
    <source>
        <strain evidence="13">Derf</strain>
        <tissue evidence="13">Whole organism</tissue>
    </source>
</reference>
<evidence type="ECO:0000256" key="6">
    <source>
        <dbReference type="ARBA" id="ARBA00023136"/>
    </source>
</evidence>
<feature type="transmembrane region" description="Helical" evidence="11">
    <location>
        <begin position="184"/>
        <end position="203"/>
    </location>
</feature>
<dbReference type="PRINTS" id="PR00237">
    <property type="entry name" value="GPCRRHODOPSN"/>
</dbReference>
<dbReference type="SUPFAM" id="SSF81321">
    <property type="entry name" value="Family A G protein-coupled receptor-like"/>
    <property type="match status" value="1"/>
</dbReference>
<evidence type="ECO:0000256" key="4">
    <source>
        <dbReference type="ARBA" id="ARBA00022989"/>
    </source>
</evidence>
<evidence type="ECO:0000256" key="3">
    <source>
        <dbReference type="ARBA" id="ARBA00022692"/>
    </source>
</evidence>
<feature type="transmembrane region" description="Helical" evidence="11">
    <location>
        <begin position="275"/>
        <end position="296"/>
    </location>
</feature>
<evidence type="ECO:0000256" key="11">
    <source>
        <dbReference type="SAM" id="Phobius"/>
    </source>
</evidence>